<keyword evidence="2" id="KW-1185">Reference proteome</keyword>
<sequence>MCQIEGLQTFTYFHHWKLHFIPIDESNARGNEEEANMTFLYNFNESFDLGRAFRDTLGNPESSLSNFLPFSTLAILVDSSVGYFVTLLLVVYLSVLAVALSLGAYLYLKLSVVTQYPIKQSVTLLFSCSILDTFSQRAVL</sequence>
<dbReference type="AlphaFoldDB" id="A0A1I7UG26"/>
<accession>A0A1I7UG26</accession>
<protein>
    <submittedName>
        <fullName evidence="3">G_PROTEIN_RECEP_F1_2 domain-containing protein</fullName>
    </submittedName>
</protein>
<evidence type="ECO:0000313" key="3">
    <source>
        <dbReference type="WBParaSite" id="Csp11.Scaffold629.g8966.t1"/>
    </source>
</evidence>
<reference evidence="3" key="1">
    <citation type="submission" date="2016-11" db="UniProtKB">
        <authorList>
            <consortium name="WormBaseParasite"/>
        </authorList>
    </citation>
    <scope>IDENTIFICATION</scope>
</reference>
<evidence type="ECO:0000313" key="2">
    <source>
        <dbReference type="Proteomes" id="UP000095282"/>
    </source>
</evidence>
<dbReference type="WBParaSite" id="Csp11.Scaffold629.g8966.t1">
    <property type="protein sequence ID" value="Csp11.Scaffold629.g8966.t1"/>
    <property type="gene ID" value="Csp11.Scaffold629.g8966"/>
</dbReference>
<feature type="transmembrane region" description="Helical" evidence="1">
    <location>
        <begin position="81"/>
        <end position="108"/>
    </location>
</feature>
<proteinExistence type="predicted"/>
<keyword evidence="1" id="KW-0812">Transmembrane</keyword>
<name>A0A1I7UG26_9PELO</name>
<keyword evidence="1" id="KW-1133">Transmembrane helix</keyword>
<evidence type="ECO:0000256" key="1">
    <source>
        <dbReference type="SAM" id="Phobius"/>
    </source>
</evidence>
<keyword evidence="1" id="KW-0472">Membrane</keyword>
<organism evidence="2 3">
    <name type="scientific">Caenorhabditis tropicalis</name>
    <dbReference type="NCBI Taxonomy" id="1561998"/>
    <lineage>
        <taxon>Eukaryota</taxon>
        <taxon>Metazoa</taxon>
        <taxon>Ecdysozoa</taxon>
        <taxon>Nematoda</taxon>
        <taxon>Chromadorea</taxon>
        <taxon>Rhabditida</taxon>
        <taxon>Rhabditina</taxon>
        <taxon>Rhabditomorpha</taxon>
        <taxon>Rhabditoidea</taxon>
        <taxon>Rhabditidae</taxon>
        <taxon>Peloderinae</taxon>
        <taxon>Caenorhabditis</taxon>
    </lineage>
</organism>
<dbReference type="Proteomes" id="UP000095282">
    <property type="component" value="Unplaced"/>
</dbReference>